<dbReference type="EMBL" id="GL433835">
    <property type="protein sequence ID" value="EFN60001.1"/>
    <property type="molecule type" value="Genomic_DNA"/>
</dbReference>
<dbReference type="GeneID" id="17359366"/>
<dbReference type="KEGG" id="cvr:CHLNCDRAFT_133163"/>
<dbReference type="InParanoid" id="E1Z2H8"/>
<dbReference type="SMART" id="SM00248">
    <property type="entry name" value="ANK"/>
    <property type="match status" value="5"/>
</dbReference>
<organism evidence="5">
    <name type="scientific">Chlorella variabilis</name>
    <name type="common">Green alga</name>
    <dbReference type="NCBI Taxonomy" id="554065"/>
    <lineage>
        <taxon>Eukaryota</taxon>
        <taxon>Viridiplantae</taxon>
        <taxon>Chlorophyta</taxon>
        <taxon>core chlorophytes</taxon>
        <taxon>Trebouxiophyceae</taxon>
        <taxon>Chlorellales</taxon>
        <taxon>Chlorellaceae</taxon>
        <taxon>Chlorella clade</taxon>
        <taxon>Chlorella</taxon>
    </lineage>
</organism>
<name>E1Z2H8_CHLVA</name>
<feature type="repeat" description="ANK" evidence="3">
    <location>
        <begin position="104"/>
        <end position="136"/>
    </location>
</feature>
<dbReference type="eggNOG" id="KOG4177">
    <property type="taxonomic scope" value="Eukaryota"/>
</dbReference>
<dbReference type="PANTHER" id="PTHR24198:SF165">
    <property type="entry name" value="ANKYRIN REPEAT-CONTAINING PROTEIN-RELATED"/>
    <property type="match status" value="1"/>
</dbReference>
<keyword evidence="5" id="KW-1185">Reference proteome</keyword>
<dbReference type="OrthoDB" id="3065869at2759"/>
<accession>E1Z2H8</accession>
<feature type="repeat" description="ANK" evidence="3">
    <location>
        <begin position="61"/>
        <end position="93"/>
    </location>
</feature>
<dbReference type="AlphaFoldDB" id="E1Z2H8"/>
<dbReference type="PROSITE" id="PS50088">
    <property type="entry name" value="ANK_REPEAT"/>
    <property type="match status" value="4"/>
</dbReference>
<reference evidence="4 5" key="1">
    <citation type="journal article" date="2010" name="Plant Cell">
        <title>The Chlorella variabilis NC64A genome reveals adaptation to photosymbiosis, coevolution with viruses, and cryptic sex.</title>
        <authorList>
            <person name="Blanc G."/>
            <person name="Duncan G."/>
            <person name="Agarkova I."/>
            <person name="Borodovsky M."/>
            <person name="Gurnon J."/>
            <person name="Kuo A."/>
            <person name="Lindquist E."/>
            <person name="Lucas S."/>
            <person name="Pangilinan J."/>
            <person name="Polle J."/>
            <person name="Salamov A."/>
            <person name="Terry A."/>
            <person name="Yamada T."/>
            <person name="Dunigan D.D."/>
            <person name="Grigoriev I.V."/>
            <person name="Claverie J.M."/>
            <person name="Van Etten J.L."/>
        </authorList>
    </citation>
    <scope>NUCLEOTIDE SEQUENCE [LARGE SCALE GENOMIC DNA]</scope>
    <source>
        <strain evidence="4 5">NC64A</strain>
    </source>
</reference>
<evidence type="ECO:0000313" key="4">
    <source>
        <dbReference type="EMBL" id="EFN60001.1"/>
    </source>
</evidence>
<sequence>MGLHRKSDGMGDLQCPSMDPFTLLGVGFEAATLTLKAVQVLQKSKSKSGRQQVAEVAQAVRNPACLLAAVRRGDAELVEMLLEMGADRNIDAGHKLRFRNEDVVGVTPLMVAAGMDNVSMVHVLLHHGADIDAAARKRSGTRCTALVFAAICGKYRAARLLLQEGDTAGGGLDDLGVTLLMAVVGNGDEQMAELLAEYGADVDEEGTYGWTALHYAAFEGRGAIAVKLLRVGADAGVETSRRRNRRGTVVWPGRTAFDVAWGRGNTRLAAMIRSC</sequence>
<dbReference type="Proteomes" id="UP000008141">
    <property type="component" value="Unassembled WGS sequence"/>
</dbReference>
<dbReference type="PANTHER" id="PTHR24198">
    <property type="entry name" value="ANKYRIN REPEAT AND PROTEIN KINASE DOMAIN-CONTAINING PROTEIN"/>
    <property type="match status" value="1"/>
</dbReference>
<dbReference type="InterPro" id="IPR036770">
    <property type="entry name" value="Ankyrin_rpt-contain_sf"/>
</dbReference>
<protein>
    <submittedName>
        <fullName evidence="4">Uncharacterized protein</fullName>
    </submittedName>
</protein>
<dbReference type="SUPFAM" id="SSF48403">
    <property type="entry name" value="Ankyrin repeat"/>
    <property type="match status" value="1"/>
</dbReference>
<dbReference type="Pfam" id="PF12796">
    <property type="entry name" value="Ank_2"/>
    <property type="match status" value="2"/>
</dbReference>
<keyword evidence="1" id="KW-0677">Repeat</keyword>
<evidence type="ECO:0000313" key="5">
    <source>
        <dbReference type="Proteomes" id="UP000008141"/>
    </source>
</evidence>
<evidence type="ECO:0000256" key="2">
    <source>
        <dbReference type="ARBA" id="ARBA00023043"/>
    </source>
</evidence>
<evidence type="ECO:0000256" key="3">
    <source>
        <dbReference type="PROSITE-ProRule" id="PRU00023"/>
    </source>
</evidence>
<feature type="repeat" description="ANK" evidence="3">
    <location>
        <begin position="175"/>
        <end position="207"/>
    </location>
</feature>
<dbReference type="RefSeq" id="XP_005852103.1">
    <property type="nucleotide sequence ID" value="XM_005852041.1"/>
</dbReference>
<dbReference type="InterPro" id="IPR002110">
    <property type="entry name" value="Ankyrin_rpt"/>
</dbReference>
<gene>
    <name evidence="4" type="ORF">CHLNCDRAFT_133163</name>
</gene>
<evidence type="ECO:0000256" key="1">
    <source>
        <dbReference type="ARBA" id="ARBA00022737"/>
    </source>
</evidence>
<proteinExistence type="predicted"/>
<dbReference type="Gene3D" id="1.25.40.20">
    <property type="entry name" value="Ankyrin repeat-containing domain"/>
    <property type="match status" value="2"/>
</dbReference>
<keyword evidence="2 3" id="KW-0040">ANK repeat</keyword>
<dbReference type="PROSITE" id="PS50297">
    <property type="entry name" value="ANK_REP_REGION"/>
    <property type="match status" value="3"/>
</dbReference>
<dbReference type="STRING" id="554065.E1Z2H8"/>
<feature type="repeat" description="ANK" evidence="3">
    <location>
        <begin position="208"/>
        <end position="240"/>
    </location>
</feature>